<dbReference type="GO" id="GO:0005737">
    <property type="term" value="C:cytoplasm"/>
    <property type="evidence" value="ECO:0007669"/>
    <property type="project" value="TreeGrafter"/>
</dbReference>
<dbReference type="GO" id="GO:0007097">
    <property type="term" value="P:nuclear migration"/>
    <property type="evidence" value="ECO:0007669"/>
    <property type="project" value="TreeGrafter"/>
</dbReference>
<dbReference type="InterPro" id="IPR018159">
    <property type="entry name" value="Spectrin/alpha-actinin"/>
</dbReference>
<keyword evidence="4" id="KW-1133">Transmembrane helix</keyword>
<dbReference type="Gene3D" id="1.20.58.60">
    <property type="match status" value="4"/>
</dbReference>
<protein>
    <submittedName>
        <fullName evidence="7">Nesprin-1-like</fullName>
    </submittedName>
</protein>
<gene>
    <name evidence="7" type="primary">LOC103512702</name>
</gene>
<dbReference type="STRING" id="121845.A0A3Q0J090"/>
<evidence type="ECO:0000256" key="1">
    <source>
        <dbReference type="ARBA" id="ARBA00004370"/>
    </source>
</evidence>
<evidence type="ECO:0000256" key="4">
    <source>
        <dbReference type="ARBA" id="ARBA00022989"/>
    </source>
</evidence>
<reference evidence="7" key="1">
    <citation type="submission" date="2025-08" db="UniProtKB">
        <authorList>
            <consortium name="RefSeq"/>
        </authorList>
    </citation>
    <scope>IDENTIFICATION</scope>
</reference>
<keyword evidence="2" id="KW-0812">Transmembrane</keyword>
<dbReference type="KEGG" id="dci:103512702"/>
<dbReference type="InterPro" id="IPR002017">
    <property type="entry name" value="Spectrin_repeat"/>
</dbReference>
<evidence type="ECO:0000313" key="7">
    <source>
        <dbReference type="RefSeq" id="XP_026681897.1"/>
    </source>
</evidence>
<dbReference type="SMART" id="SM00150">
    <property type="entry name" value="SPEC"/>
    <property type="match status" value="3"/>
</dbReference>
<name>A0A3Q0J090_DIACI</name>
<dbReference type="PANTHER" id="PTHR47535:SF7">
    <property type="entry name" value="CALMIN"/>
    <property type="match status" value="1"/>
</dbReference>
<evidence type="ECO:0000256" key="5">
    <source>
        <dbReference type="ARBA" id="ARBA00023136"/>
    </source>
</evidence>
<dbReference type="GeneID" id="103512702"/>
<evidence type="ECO:0000256" key="3">
    <source>
        <dbReference type="ARBA" id="ARBA00022737"/>
    </source>
</evidence>
<dbReference type="SUPFAM" id="SSF46966">
    <property type="entry name" value="Spectrin repeat"/>
    <property type="match status" value="5"/>
</dbReference>
<keyword evidence="3" id="KW-0677">Repeat</keyword>
<dbReference type="Proteomes" id="UP000079169">
    <property type="component" value="Unplaced"/>
</dbReference>
<proteinExistence type="predicted"/>
<keyword evidence="6" id="KW-1185">Reference proteome</keyword>
<dbReference type="AlphaFoldDB" id="A0A3Q0J090"/>
<keyword evidence="5" id="KW-0472">Membrane</keyword>
<dbReference type="PaxDb" id="121845-A0A3Q0J090"/>
<evidence type="ECO:0000256" key="2">
    <source>
        <dbReference type="ARBA" id="ARBA00022692"/>
    </source>
</evidence>
<evidence type="ECO:0000313" key="6">
    <source>
        <dbReference type="Proteomes" id="UP000079169"/>
    </source>
</evidence>
<organism evidence="6 7">
    <name type="scientific">Diaphorina citri</name>
    <name type="common">Asian citrus psyllid</name>
    <dbReference type="NCBI Taxonomy" id="121845"/>
    <lineage>
        <taxon>Eukaryota</taxon>
        <taxon>Metazoa</taxon>
        <taxon>Ecdysozoa</taxon>
        <taxon>Arthropoda</taxon>
        <taxon>Hexapoda</taxon>
        <taxon>Insecta</taxon>
        <taxon>Pterygota</taxon>
        <taxon>Neoptera</taxon>
        <taxon>Paraneoptera</taxon>
        <taxon>Hemiptera</taxon>
        <taxon>Sternorrhyncha</taxon>
        <taxon>Psylloidea</taxon>
        <taxon>Psyllidae</taxon>
        <taxon>Diaphorininae</taxon>
        <taxon>Diaphorina</taxon>
    </lineage>
</organism>
<dbReference type="RefSeq" id="XP_026681897.1">
    <property type="nucleotide sequence ID" value="XM_026826096.1"/>
</dbReference>
<comment type="subcellular location">
    <subcellularLocation>
        <location evidence="1">Membrane</location>
    </subcellularLocation>
</comment>
<accession>A0A3Q0J090</accession>
<dbReference type="InterPro" id="IPR052403">
    <property type="entry name" value="LINC-complex_assoc"/>
</dbReference>
<dbReference type="PANTHER" id="PTHR47535">
    <property type="entry name" value="MUSCLE-SPECIFIC PROTEIN 300 KDA, ISOFORM G"/>
    <property type="match status" value="1"/>
</dbReference>
<dbReference type="GO" id="GO:0005640">
    <property type="term" value="C:nuclear outer membrane"/>
    <property type="evidence" value="ECO:0007669"/>
    <property type="project" value="TreeGrafter"/>
</dbReference>
<dbReference type="Pfam" id="PF00435">
    <property type="entry name" value="Spectrin"/>
    <property type="match status" value="1"/>
</dbReference>
<dbReference type="GO" id="GO:0051015">
    <property type="term" value="F:actin filament binding"/>
    <property type="evidence" value="ECO:0007669"/>
    <property type="project" value="TreeGrafter"/>
</dbReference>
<sequence length="925" mass="106379">MSKEVINRWQGLVYDHKLYNDVYVKTDDWLTGLEKDLDTLKNTTDVEAKNSLLQKLLTEKDQAGHKLTYLTSSGEKLYLDTAAKGREVVRQQLRALRDRAKKIPRLDTLDSGQKTGFPINNGESQNYRTTLQEVLSHKRIIESLLDKDFFRTTLQEVLSHKRIIESLLDKSKSLPQINKDQALEKAIVSVNKRYEDLVDGILKTISQLEESLDIFQQFQQLQKAYQEDQKQLWDKLSSLTERELKGKLSSWCGYEESVATLLDWLKVTEKKLGDEMELKTTLDEKKAQLQVYRTIYQDATSHQQDLLQLKDKIESLHQPSEQSKQQLATITTRHGNVLKLISHNSDMETLNDKCEALMELAAHSPIREETLRLQALYAALVTSVQGLVSQVEKNLSDQTEFLAKKEEVEAWLHKAHATVQESYEGIVSIHQAYTKAVLDTQEWIDATYNAVNMWGDLTLERVSLHSNLERLKNLEKELSNEEPRIKSVRDMGEKVLLGRIGHKTVALKNNVLESTGPIGKENINQEINQITLDWTNLQNTLQVIDKHHAKCLSIWNDFLSSKNTLEKWIEGFQKKIEAEKDIGDCTNLDDLEKYKALLQEVISHNSDMETLNDKCEALMELAAHSPIREETLRLQALYAALVTSVQGLVSQVEKNLSDQTEFLAKKEEVEAWLHKAHATVQECAGNGSKNVLKERLDTVNMVAERIPEGQHLMSVLQDTFTKALDTTPSDQQDSLREAMTVLRDSWDRLNRDLKSTSTQLKSYIARWNELDDLYNRFNMWLSGVENKLNEPSPVFTEIGDMKTLLERSKHIVDDIEKKKDDLKPIQKEAQQLSEWDSSIVPKVSDLETRWAAVKSAWDAKHSDLSSEIAQYSSYQNAVQDAEKWLLQISFQLMAHNSLYINNRQQTLEQIQHHEKLLQDVIRRSR</sequence>
<dbReference type="GO" id="GO:0034993">
    <property type="term" value="C:meiotic nuclear membrane microtubule tethering complex"/>
    <property type="evidence" value="ECO:0007669"/>
    <property type="project" value="TreeGrafter"/>
</dbReference>
<dbReference type="GO" id="GO:0008285">
    <property type="term" value="P:negative regulation of cell population proliferation"/>
    <property type="evidence" value="ECO:0007669"/>
    <property type="project" value="TreeGrafter"/>
</dbReference>